<comment type="catalytic activity">
    <reaction evidence="9">
        <text>L-valine + 2-oxoglutarate = 3-methyl-2-oxobutanoate + L-glutamate</text>
        <dbReference type="Rhea" id="RHEA:24813"/>
        <dbReference type="ChEBI" id="CHEBI:11851"/>
        <dbReference type="ChEBI" id="CHEBI:16810"/>
        <dbReference type="ChEBI" id="CHEBI:29985"/>
        <dbReference type="ChEBI" id="CHEBI:57762"/>
        <dbReference type="EC" id="2.6.1.42"/>
    </reaction>
</comment>
<evidence type="ECO:0000256" key="5">
    <source>
        <dbReference type="ARBA" id="ARBA00009320"/>
    </source>
</evidence>
<evidence type="ECO:0000256" key="1">
    <source>
        <dbReference type="ARBA" id="ARBA00003109"/>
    </source>
</evidence>
<evidence type="ECO:0000256" key="2">
    <source>
        <dbReference type="ARBA" id="ARBA00004824"/>
    </source>
</evidence>
<organism evidence="12 13">
    <name type="scientific">Fodinicurvata halophila</name>
    <dbReference type="NCBI Taxonomy" id="1419723"/>
    <lineage>
        <taxon>Bacteria</taxon>
        <taxon>Pseudomonadati</taxon>
        <taxon>Pseudomonadota</taxon>
        <taxon>Alphaproteobacteria</taxon>
        <taxon>Rhodospirillales</taxon>
        <taxon>Rhodovibrionaceae</taxon>
        <taxon>Fodinicurvata</taxon>
    </lineage>
</organism>
<dbReference type="GO" id="GO:0008483">
    <property type="term" value="F:transaminase activity"/>
    <property type="evidence" value="ECO:0007669"/>
    <property type="project" value="UniProtKB-KW"/>
</dbReference>
<dbReference type="EC" id="2.6.1.42" evidence="6"/>
<protein>
    <recommendedName>
        <fullName evidence="7">Probable branched-chain-amino-acid aminotransferase</fullName>
        <ecNumber evidence="6">2.6.1.42</ecNumber>
    </recommendedName>
</protein>
<name>A0ABV8UJK6_9PROT</name>
<comment type="pathway">
    <text evidence="4">Amino-acid biosynthesis; L-leucine biosynthesis; L-leucine from 3-methyl-2-oxobutanoate: step 4/4.</text>
</comment>
<dbReference type="Pfam" id="PF01063">
    <property type="entry name" value="Aminotran_4"/>
    <property type="match status" value="1"/>
</dbReference>
<dbReference type="SUPFAM" id="SSF56752">
    <property type="entry name" value="D-aminoacid aminotransferase-like PLP-dependent enzymes"/>
    <property type="match status" value="1"/>
</dbReference>
<keyword evidence="12" id="KW-0808">Transferase</keyword>
<reference evidence="13" key="1">
    <citation type="journal article" date="2019" name="Int. J. Syst. Evol. Microbiol.">
        <title>The Global Catalogue of Microorganisms (GCM) 10K type strain sequencing project: providing services to taxonomists for standard genome sequencing and annotation.</title>
        <authorList>
            <consortium name="The Broad Institute Genomics Platform"/>
            <consortium name="The Broad Institute Genome Sequencing Center for Infectious Disease"/>
            <person name="Wu L."/>
            <person name="Ma J."/>
        </authorList>
    </citation>
    <scope>NUCLEOTIDE SEQUENCE [LARGE SCALE GENOMIC DNA]</scope>
    <source>
        <strain evidence="13">CECT 8472</strain>
    </source>
</reference>
<evidence type="ECO:0000256" key="11">
    <source>
        <dbReference type="ARBA" id="ARBA00049229"/>
    </source>
</evidence>
<dbReference type="PANTHER" id="PTHR42743:SF11">
    <property type="entry name" value="AMINODEOXYCHORISMATE LYASE"/>
    <property type="match status" value="1"/>
</dbReference>
<comment type="pathway">
    <text evidence="2">Amino-acid biosynthesis; L-isoleucine biosynthesis; L-isoleucine from 2-oxobutanoate: step 4/4.</text>
</comment>
<gene>
    <name evidence="12" type="ORF">ACFOW6_05445</name>
</gene>
<keyword evidence="8" id="KW-0028">Amino-acid biosynthesis</keyword>
<dbReference type="Gene3D" id="3.30.470.10">
    <property type="match status" value="1"/>
</dbReference>
<comment type="function">
    <text evidence="1">Acts on leucine, isoleucine and valine.</text>
</comment>
<evidence type="ECO:0000256" key="8">
    <source>
        <dbReference type="ARBA" id="ARBA00023304"/>
    </source>
</evidence>
<keyword evidence="8" id="KW-0100">Branched-chain amino acid biosynthesis</keyword>
<comment type="pathway">
    <text evidence="3">Amino-acid biosynthesis; L-valine biosynthesis; L-valine from pyruvate: step 4/4.</text>
</comment>
<dbReference type="Gene3D" id="3.20.10.10">
    <property type="entry name" value="D-amino Acid Aminotransferase, subunit A, domain 2"/>
    <property type="match status" value="1"/>
</dbReference>
<evidence type="ECO:0000256" key="7">
    <source>
        <dbReference type="ARBA" id="ARBA00014472"/>
    </source>
</evidence>
<dbReference type="InterPro" id="IPR043131">
    <property type="entry name" value="BCAT-like_N"/>
</dbReference>
<evidence type="ECO:0000313" key="12">
    <source>
        <dbReference type="EMBL" id="MFC4350982.1"/>
    </source>
</evidence>
<accession>A0ABV8UJK6</accession>
<evidence type="ECO:0000256" key="3">
    <source>
        <dbReference type="ARBA" id="ARBA00004931"/>
    </source>
</evidence>
<dbReference type="PANTHER" id="PTHR42743">
    <property type="entry name" value="AMINO-ACID AMINOTRANSFERASE"/>
    <property type="match status" value="1"/>
</dbReference>
<keyword evidence="13" id="KW-1185">Reference proteome</keyword>
<dbReference type="InterPro" id="IPR001544">
    <property type="entry name" value="Aminotrans_IV"/>
</dbReference>
<dbReference type="Proteomes" id="UP001595799">
    <property type="component" value="Unassembled WGS sequence"/>
</dbReference>
<comment type="similarity">
    <text evidence="5">Belongs to the class-IV pyridoxal-phosphate-dependent aminotransferase family.</text>
</comment>
<keyword evidence="12" id="KW-0032">Aminotransferase</keyword>
<evidence type="ECO:0000256" key="10">
    <source>
        <dbReference type="ARBA" id="ARBA00048798"/>
    </source>
</evidence>
<evidence type="ECO:0000256" key="4">
    <source>
        <dbReference type="ARBA" id="ARBA00005072"/>
    </source>
</evidence>
<dbReference type="EMBL" id="JBHSCW010000003">
    <property type="protein sequence ID" value="MFC4350982.1"/>
    <property type="molecule type" value="Genomic_DNA"/>
</dbReference>
<dbReference type="InterPro" id="IPR036038">
    <property type="entry name" value="Aminotransferase-like"/>
</dbReference>
<comment type="caution">
    <text evidence="12">The sequence shown here is derived from an EMBL/GenBank/DDBJ whole genome shotgun (WGS) entry which is preliminary data.</text>
</comment>
<dbReference type="InterPro" id="IPR043132">
    <property type="entry name" value="BCAT-like_C"/>
</dbReference>
<sequence>MTGIAFVQQRYLPVEEAGIPIQDWGFLHSDATYDVVHLWKGRFFRLEDHLTRFEESMAGLHLSCPHDRDGIREILKECVRRSGLQDAYVEMICTRGLPAPGSRDLRTCRNQFYAFAVPFIWLANEEQRGRGLHLAISPVERINPKSVNPVIKNYHWLDFVRGLFDAYEREAETTVLVDGEDNVVEGPGFNVFAIHGQRLATPASGMLQGITRRTTLELAESEGLEIAERPLPADELRTADEVFISSTAGGIMPVSRIDSRPVGQGVPGPITERLTRAYWALHEDPTYSSEV</sequence>
<evidence type="ECO:0000256" key="6">
    <source>
        <dbReference type="ARBA" id="ARBA00013053"/>
    </source>
</evidence>
<proteinExistence type="inferred from homology"/>
<evidence type="ECO:0000313" key="13">
    <source>
        <dbReference type="Proteomes" id="UP001595799"/>
    </source>
</evidence>
<dbReference type="RefSeq" id="WP_382421324.1">
    <property type="nucleotide sequence ID" value="NZ_JBHSCW010000003.1"/>
</dbReference>
<comment type="catalytic activity">
    <reaction evidence="11">
        <text>L-leucine + 2-oxoglutarate = 4-methyl-2-oxopentanoate + L-glutamate</text>
        <dbReference type="Rhea" id="RHEA:18321"/>
        <dbReference type="ChEBI" id="CHEBI:16810"/>
        <dbReference type="ChEBI" id="CHEBI:17865"/>
        <dbReference type="ChEBI" id="CHEBI:29985"/>
        <dbReference type="ChEBI" id="CHEBI:57427"/>
        <dbReference type="EC" id="2.6.1.42"/>
    </reaction>
</comment>
<evidence type="ECO:0000256" key="9">
    <source>
        <dbReference type="ARBA" id="ARBA00048212"/>
    </source>
</evidence>
<comment type="catalytic activity">
    <reaction evidence="10">
        <text>L-isoleucine + 2-oxoglutarate = (S)-3-methyl-2-oxopentanoate + L-glutamate</text>
        <dbReference type="Rhea" id="RHEA:24801"/>
        <dbReference type="ChEBI" id="CHEBI:16810"/>
        <dbReference type="ChEBI" id="CHEBI:29985"/>
        <dbReference type="ChEBI" id="CHEBI:35146"/>
        <dbReference type="ChEBI" id="CHEBI:58045"/>
        <dbReference type="EC" id="2.6.1.42"/>
    </reaction>
</comment>
<dbReference type="InterPro" id="IPR050571">
    <property type="entry name" value="Class-IV_PLP-Dep_Aminotrnsfr"/>
</dbReference>